<keyword evidence="3" id="KW-0539">Nucleus</keyword>
<protein>
    <recommendedName>
        <fullName evidence="6">RRM domain-containing protein</fullName>
    </recommendedName>
</protein>
<feature type="compositionally biased region" description="Basic and acidic residues" evidence="5">
    <location>
        <begin position="148"/>
        <end position="166"/>
    </location>
</feature>
<evidence type="ECO:0000313" key="7">
    <source>
        <dbReference type="EMBL" id="KAK6640329.1"/>
    </source>
</evidence>
<evidence type="ECO:0000259" key="6">
    <source>
        <dbReference type="PROSITE" id="PS50102"/>
    </source>
</evidence>
<evidence type="ECO:0000256" key="1">
    <source>
        <dbReference type="ARBA" id="ARBA00004642"/>
    </source>
</evidence>
<comment type="caution">
    <text evidence="7">The sequence shown here is derived from an EMBL/GenBank/DDBJ whole genome shotgun (WGS) entry which is preliminary data.</text>
</comment>
<proteinExistence type="predicted"/>
<evidence type="ECO:0000256" key="3">
    <source>
        <dbReference type="ARBA" id="ARBA00023242"/>
    </source>
</evidence>
<keyword evidence="8" id="KW-1185">Reference proteome</keyword>
<feature type="region of interest" description="Disordered" evidence="5">
    <location>
        <begin position="139"/>
        <end position="186"/>
    </location>
</feature>
<dbReference type="Pfam" id="PF00076">
    <property type="entry name" value="RRM_1"/>
    <property type="match status" value="1"/>
</dbReference>
<dbReference type="InterPro" id="IPR035979">
    <property type="entry name" value="RBD_domain_sf"/>
</dbReference>
<keyword evidence="2 4" id="KW-0694">RNA-binding</keyword>
<dbReference type="PROSITE" id="PS50102">
    <property type="entry name" value="RRM"/>
    <property type="match status" value="1"/>
</dbReference>
<dbReference type="InterPro" id="IPR052285">
    <property type="entry name" value="NEXT_complex_subunit"/>
</dbReference>
<dbReference type="Gene3D" id="3.30.70.330">
    <property type="match status" value="1"/>
</dbReference>
<evidence type="ECO:0000256" key="4">
    <source>
        <dbReference type="PROSITE-ProRule" id="PRU00176"/>
    </source>
</evidence>
<feature type="domain" description="RRM" evidence="6">
    <location>
        <begin position="8"/>
        <end position="84"/>
    </location>
</feature>
<reference evidence="7 8" key="1">
    <citation type="submission" date="2023-09" db="EMBL/GenBank/DDBJ databases">
        <title>Genomes of two closely related lineages of the louse Polyplax serrata with different host specificities.</title>
        <authorList>
            <person name="Martinu J."/>
            <person name="Tarabai H."/>
            <person name="Stefka J."/>
            <person name="Hypsa V."/>
        </authorList>
    </citation>
    <scope>NUCLEOTIDE SEQUENCE [LARGE SCALE GENOMIC DNA]</scope>
    <source>
        <strain evidence="7">98ZLc_SE</strain>
    </source>
</reference>
<gene>
    <name evidence="7" type="ORF">RUM44_012015</name>
</gene>
<name>A0ABR1BE67_POLSC</name>
<dbReference type="SMART" id="SM00360">
    <property type="entry name" value="RRM"/>
    <property type="match status" value="1"/>
</dbReference>
<sequence>MSVNSDDRTLFIGNLDKKVSDDVLYELFLQAGPIERVNIVTNNSTSNQFGFVTYKHEMSIDYALQLYKGTYLFNKELAIKKRGKNNNVGQLNDVGRGLIEPLRSHATYNLDQVHNGEQNFRPGSTIDLPAVFNFKGNGKEGSWSGRNKTYDHRSRSYASRADEQRRMYKGRPPVGKTYHHNRKKRY</sequence>
<evidence type="ECO:0000256" key="2">
    <source>
        <dbReference type="ARBA" id="ARBA00022884"/>
    </source>
</evidence>
<dbReference type="SUPFAM" id="SSF54928">
    <property type="entry name" value="RNA-binding domain, RBD"/>
    <property type="match status" value="1"/>
</dbReference>
<evidence type="ECO:0000313" key="8">
    <source>
        <dbReference type="Proteomes" id="UP001359485"/>
    </source>
</evidence>
<dbReference type="PANTHER" id="PTHR13798">
    <property type="entry name" value="RNA BINDING MOTIF RBM PROTEIN -RELATED"/>
    <property type="match status" value="1"/>
</dbReference>
<comment type="subcellular location">
    <subcellularLocation>
        <location evidence="1">Nucleus</location>
        <location evidence="1">Nucleoplasm</location>
    </subcellularLocation>
</comment>
<feature type="compositionally biased region" description="Basic residues" evidence="5">
    <location>
        <begin position="177"/>
        <end position="186"/>
    </location>
</feature>
<dbReference type="Proteomes" id="UP001359485">
    <property type="component" value="Unassembled WGS sequence"/>
</dbReference>
<accession>A0ABR1BE67</accession>
<dbReference type="InterPro" id="IPR012677">
    <property type="entry name" value="Nucleotide-bd_a/b_plait_sf"/>
</dbReference>
<organism evidence="7 8">
    <name type="scientific">Polyplax serrata</name>
    <name type="common">Common mouse louse</name>
    <dbReference type="NCBI Taxonomy" id="468196"/>
    <lineage>
        <taxon>Eukaryota</taxon>
        <taxon>Metazoa</taxon>
        <taxon>Ecdysozoa</taxon>
        <taxon>Arthropoda</taxon>
        <taxon>Hexapoda</taxon>
        <taxon>Insecta</taxon>
        <taxon>Pterygota</taxon>
        <taxon>Neoptera</taxon>
        <taxon>Paraneoptera</taxon>
        <taxon>Psocodea</taxon>
        <taxon>Troctomorpha</taxon>
        <taxon>Phthiraptera</taxon>
        <taxon>Anoplura</taxon>
        <taxon>Polyplacidae</taxon>
        <taxon>Polyplax</taxon>
    </lineage>
</organism>
<evidence type="ECO:0000256" key="5">
    <source>
        <dbReference type="SAM" id="MobiDB-lite"/>
    </source>
</evidence>
<dbReference type="InterPro" id="IPR000504">
    <property type="entry name" value="RRM_dom"/>
</dbReference>
<dbReference type="PANTHER" id="PTHR13798:SF11">
    <property type="entry name" value="RNA-BINDING PROTEIN 7-RELATED"/>
    <property type="match status" value="1"/>
</dbReference>
<dbReference type="EMBL" id="JAWJWF010000001">
    <property type="protein sequence ID" value="KAK6640329.1"/>
    <property type="molecule type" value="Genomic_DNA"/>
</dbReference>